<dbReference type="InterPro" id="IPR036456">
    <property type="entry name" value="PNPase_PH_RNA-bd_sf"/>
</dbReference>
<dbReference type="FunFam" id="3.30.230.70:FF:000001">
    <property type="entry name" value="Polyribonucleotide nucleotidyltransferase"/>
    <property type="match status" value="1"/>
</dbReference>
<dbReference type="EMBL" id="MHLH01000012">
    <property type="protein sequence ID" value="OGZ03979.1"/>
    <property type="molecule type" value="Genomic_DNA"/>
</dbReference>
<dbReference type="SUPFAM" id="SSF54791">
    <property type="entry name" value="Eukaryotic type KH-domain (KH-domain type I)"/>
    <property type="match status" value="1"/>
</dbReference>
<dbReference type="PANTHER" id="PTHR11252:SF0">
    <property type="entry name" value="POLYRIBONUCLEOTIDE NUCLEOTIDYLTRANSFERASE 1, MITOCHONDRIAL"/>
    <property type="match status" value="1"/>
</dbReference>
<dbReference type="EC" id="2.7.7.8" evidence="5"/>
<dbReference type="GO" id="GO:0004654">
    <property type="term" value="F:polyribonucleotide nucleotidyltransferase activity"/>
    <property type="evidence" value="ECO:0007669"/>
    <property type="project" value="UniProtKB-UniRule"/>
</dbReference>
<protein>
    <recommendedName>
        <fullName evidence="5">Polyribonucleotide nucleotidyltransferase</fullName>
        <ecNumber evidence="5">2.7.7.8</ecNumber>
    </recommendedName>
    <alternativeName>
        <fullName evidence="5">Polynucleotide phosphorylase</fullName>
        <shortName evidence="5">PNPase</shortName>
    </alternativeName>
</protein>
<sequence length="705" mass="77174">MKTQEYSVEVGGKKLSAVFSDLTEQANGSVMLRMGDTVVLATAVMSSAKREGIDFFPLTVDYEERFYASGKILGSRFVRREGRPSETAILSGRMIDRTVRPLFNQNIRREVQIIITILSIGVDDPDILAINAASLALLTSDIPWSGPVSAIRVGVKDEKFIVNPTFEERIAGVLDIIVSGKDGNISMLEAGAHEISEEKIIEAIKRASQEIEIIQKFQKEIAKDRGKTKQEIKIEEISDEAKQIFNESVKPKLHDAVFSKTTGWNTIQALREEWYSLVKEKLPEENHGHAHLYYENAVDETLHQGTLIKNIRPDGRAPEELRNIYAQAGGLSSKLHGTGIFYRGETHILSVLTLGGPDESQIIDGIEVKEKKRFMHHYNFPPFSSGETGRVGNTNRREVGHGALAERALLPVLPSELAFPYTMRLVSESMSSNGSTSMASVCASSVALMDGGVPITRPVAGIAIGLIGAQDGKYKILLDIQGPEDHHGDMDFKVAGTREGITAVQLDIKVDGVPIPVLKEALKIAKGARLKILATIEGAIPHSRKEISSFAPRVLITKINTEKIGSVIGPGGRVIQEIKTKTEVDEINIENDGVVTIVGKNGSAEKALAIIEQLTHEYKKGEKFMGKVVRLVDFGAFVEITPGTDGLVHISELAPFRIERVTDVVSLGETVPVVVREIDERGRISLSLKDADPEFATKKGISQKK</sequence>
<reference evidence="7 8" key="1">
    <citation type="journal article" date="2016" name="Nat. Commun.">
        <title>Thousands of microbial genomes shed light on interconnected biogeochemical processes in an aquifer system.</title>
        <authorList>
            <person name="Anantharaman K."/>
            <person name="Brown C.T."/>
            <person name="Hug L.A."/>
            <person name="Sharon I."/>
            <person name="Castelle C.J."/>
            <person name="Probst A.J."/>
            <person name="Thomas B.C."/>
            <person name="Singh A."/>
            <person name="Wilkins M.J."/>
            <person name="Karaoz U."/>
            <person name="Brodie E.L."/>
            <person name="Williams K.H."/>
            <person name="Hubbard S.S."/>
            <person name="Banfield J.F."/>
        </authorList>
    </citation>
    <scope>NUCLEOTIDE SEQUENCE [LARGE SCALE GENOMIC DNA]</scope>
</reference>
<dbReference type="Pfam" id="PF03725">
    <property type="entry name" value="RNase_PH_C"/>
    <property type="match status" value="2"/>
</dbReference>
<evidence type="ECO:0000256" key="3">
    <source>
        <dbReference type="ARBA" id="ARBA00022695"/>
    </source>
</evidence>
<comment type="function">
    <text evidence="5">Involved in mRNA degradation. Catalyzes the phosphorolysis of single-stranded polyribonucleotides processively in the 3'- to 5'-direction.</text>
</comment>
<dbReference type="HAMAP" id="MF_01595">
    <property type="entry name" value="PNPase"/>
    <property type="match status" value="1"/>
</dbReference>
<evidence type="ECO:0000256" key="4">
    <source>
        <dbReference type="ARBA" id="ARBA00022884"/>
    </source>
</evidence>
<dbReference type="GO" id="GO:0000287">
    <property type="term" value="F:magnesium ion binding"/>
    <property type="evidence" value="ECO:0007669"/>
    <property type="project" value="UniProtKB-UniRule"/>
</dbReference>
<dbReference type="Pfam" id="PF00575">
    <property type="entry name" value="S1"/>
    <property type="match status" value="1"/>
</dbReference>
<dbReference type="CDD" id="cd02393">
    <property type="entry name" value="KH-I_PNPase"/>
    <property type="match status" value="1"/>
</dbReference>
<dbReference type="InterPro" id="IPR020568">
    <property type="entry name" value="Ribosomal_Su5_D2-typ_SF"/>
</dbReference>
<dbReference type="InterPro" id="IPR015847">
    <property type="entry name" value="ExoRNase_PH_dom2"/>
</dbReference>
<evidence type="ECO:0000256" key="2">
    <source>
        <dbReference type="ARBA" id="ARBA00022679"/>
    </source>
</evidence>
<comment type="cofactor">
    <cofactor evidence="5">
        <name>Mg(2+)</name>
        <dbReference type="ChEBI" id="CHEBI:18420"/>
    </cofactor>
</comment>
<feature type="binding site" evidence="5">
    <location>
        <position position="491"/>
    </location>
    <ligand>
        <name>Mg(2+)</name>
        <dbReference type="ChEBI" id="CHEBI:18420"/>
    </ligand>
</feature>
<dbReference type="SUPFAM" id="SSF50249">
    <property type="entry name" value="Nucleic acid-binding proteins"/>
    <property type="match status" value="1"/>
</dbReference>
<keyword evidence="2 5" id="KW-0808">Transferase</keyword>
<comment type="caution">
    <text evidence="7">The sequence shown here is derived from an EMBL/GenBank/DDBJ whole genome shotgun (WGS) entry which is preliminary data.</text>
</comment>
<keyword evidence="4 5" id="KW-0694">RNA-binding</keyword>
<dbReference type="SUPFAM" id="SSF46915">
    <property type="entry name" value="Polynucleotide phosphorylase/guanosine pentaphosphate synthase (PNPase/GPSI), domain 3"/>
    <property type="match status" value="1"/>
</dbReference>
<dbReference type="CDD" id="cd04472">
    <property type="entry name" value="S1_PNPase"/>
    <property type="match status" value="1"/>
</dbReference>
<evidence type="ECO:0000313" key="8">
    <source>
        <dbReference type="Proteomes" id="UP000178841"/>
    </source>
</evidence>
<dbReference type="InterPro" id="IPR036345">
    <property type="entry name" value="ExoRNase_PH_dom2_sf"/>
</dbReference>
<dbReference type="Gene3D" id="3.30.230.70">
    <property type="entry name" value="GHMP Kinase, N-terminal domain"/>
    <property type="match status" value="2"/>
</dbReference>
<dbReference type="Pfam" id="PF00013">
    <property type="entry name" value="KH_1"/>
    <property type="match status" value="1"/>
</dbReference>
<keyword evidence="5" id="KW-0460">Magnesium</keyword>
<dbReference type="Gene3D" id="2.40.50.140">
    <property type="entry name" value="Nucleic acid-binding proteins"/>
    <property type="match status" value="1"/>
</dbReference>
<dbReference type="GO" id="GO:0003723">
    <property type="term" value="F:RNA binding"/>
    <property type="evidence" value="ECO:0007669"/>
    <property type="project" value="UniProtKB-UniRule"/>
</dbReference>
<comment type="subcellular location">
    <subcellularLocation>
        <location evidence="5">Cytoplasm</location>
    </subcellularLocation>
</comment>
<dbReference type="InterPro" id="IPR004087">
    <property type="entry name" value="KH_dom"/>
</dbReference>
<dbReference type="InterPro" id="IPR001247">
    <property type="entry name" value="ExoRNase_PH_dom1"/>
</dbReference>
<proteinExistence type="inferred from homology"/>
<dbReference type="PROSITE" id="PS50084">
    <property type="entry name" value="KH_TYPE_1"/>
    <property type="match status" value="1"/>
</dbReference>
<dbReference type="NCBIfam" id="TIGR03591">
    <property type="entry name" value="polynuc_phos"/>
    <property type="match status" value="1"/>
</dbReference>
<evidence type="ECO:0000256" key="5">
    <source>
        <dbReference type="HAMAP-Rule" id="MF_01595"/>
    </source>
</evidence>
<name>A0A1G2CRI3_9BACT</name>
<dbReference type="InterPro" id="IPR003029">
    <property type="entry name" value="S1_domain"/>
</dbReference>
<dbReference type="CDD" id="cd11364">
    <property type="entry name" value="RNase_PH_PNPase_2"/>
    <property type="match status" value="1"/>
</dbReference>
<dbReference type="NCBIfam" id="NF008805">
    <property type="entry name" value="PRK11824.1"/>
    <property type="match status" value="1"/>
</dbReference>
<dbReference type="PANTHER" id="PTHR11252">
    <property type="entry name" value="POLYRIBONUCLEOTIDE NUCLEOTIDYLTRANSFERASE"/>
    <property type="match status" value="1"/>
</dbReference>
<evidence type="ECO:0000313" key="7">
    <source>
        <dbReference type="EMBL" id="OGZ03979.1"/>
    </source>
</evidence>
<dbReference type="InterPro" id="IPR036612">
    <property type="entry name" value="KH_dom_type_1_sf"/>
</dbReference>
<dbReference type="GO" id="GO:0005829">
    <property type="term" value="C:cytosol"/>
    <property type="evidence" value="ECO:0007669"/>
    <property type="project" value="TreeGrafter"/>
</dbReference>
<gene>
    <name evidence="5" type="primary">pnp</name>
    <name evidence="7" type="ORF">A2648_00025</name>
</gene>
<dbReference type="Proteomes" id="UP000178841">
    <property type="component" value="Unassembled WGS sequence"/>
</dbReference>
<dbReference type="GO" id="GO:0000175">
    <property type="term" value="F:3'-5'-RNA exonuclease activity"/>
    <property type="evidence" value="ECO:0007669"/>
    <property type="project" value="TreeGrafter"/>
</dbReference>
<dbReference type="GO" id="GO:0006402">
    <property type="term" value="P:mRNA catabolic process"/>
    <property type="evidence" value="ECO:0007669"/>
    <property type="project" value="UniProtKB-UniRule"/>
</dbReference>
<feature type="domain" description="S1 motif" evidence="6">
    <location>
        <begin position="621"/>
        <end position="689"/>
    </location>
</feature>
<dbReference type="SUPFAM" id="SSF54211">
    <property type="entry name" value="Ribosomal protein S5 domain 2-like"/>
    <property type="match status" value="2"/>
</dbReference>
<dbReference type="GO" id="GO:0006396">
    <property type="term" value="P:RNA processing"/>
    <property type="evidence" value="ECO:0007669"/>
    <property type="project" value="InterPro"/>
</dbReference>
<dbReference type="SMART" id="SM00322">
    <property type="entry name" value="KH"/>
    <property type="match status" value="1"/>
</dbReference>
<dbReference type="SUPFAM" id="SSF55666">
    <property type="entry name" value="Ribonuclease PH domain 2-like"/>
    <property type="match status" value="2"/>
</dbReference>
<accession>A0A1G2CRI3</accession>
<comment type="similarity">
    <text evidence="1 5">Belongs to the polyribonucleotide nucleotidyltransferase family.</text>
</comment>
<dbReference type="SMART" id="SM00316">
    <property type="entry name" value="S1"/>
    <property type="match status" value="1"/>
</dbReference>
<keyword evidence="3 5" id="KW-0548">Nucleotidyltransferase</keyword>
<dbReference type="Pfam" id="PF01138">
    <property type="entry name" value="RNase_PH"/>
    <property type="match status" value="2"/>
</dbReference>
<evidence type="ECO:0000259" key="6">
    <source>
        <dbReference type="PROSITE" id="PS50126"/>
    </source>
</evidence>
<organism evidence="7 8">
    <name type="scientific">Candidatus Lloydbacteria bacterium RIFCSPHIGHO2_01_FULL_41_20</name>
    <dbReference type="NCBI Taxonomy" id="1798657"/>
    <lineage>
        <taxon>Bacteria</taxon>
        <taxon>Candidatus Lloydiibacteriota</taxon>
    </lineage>
</organism>
<dbReference type="InterPro" id="IPR027408">
    <property type="entry name" value="PNPase/RNase_PH_dom_sf"/>
</dbReference>
<evidence type="ECO:0000256" key="1">
    <source>
        <dbReference type="ARBA" id="ARBA00007404"/>
    </source>
</evidence>
<dbReference type="PROSITE" id="PS50126">
    <property type="entry name" value="S1"/>
    <property type="match status" value="1"/>
</dbReference>
<dbReference type="PIRSF" id="PIRSF005499">
    <property type="entry name" value="PNPase"/>
    <property type="match status" value="1"/>
</dbReference>
<dbReference type="InterPro" id="IPR004088">
    <property type="entry name" value="KH_dom_type_1"/>
</dbReference>
<comment type="catalytic activity">
    <reaction evidence="5">
        <text>RNA(n+1) + phosphate = RNA(n) + a ribonucleoside 5'-diphosphate</text>
        <dbReference type="Rhea" id="RHEA:22096"/>
        <dbReference type="Rhea" id="RHEA-COMP:14527"/>
        <dbReference type="Rhea" id="RHEA-COMP:17342"/>
        <dbReference type="ChEBI" id="CHEBI:43474"/>
        <dbReference type="ChEBI" id="CHEBI:57930"/>
        <dbReference type="ChEBI" id="CHEBI:140395"/>
        <dbReference type="EC" id="2.7.7.8"/>
    </reaction>
</comment>
<dbReference type="AlphaFoldDB" id="A0A1G2CRI3"/>
<feature type="binding site" evidence="5">
    <location>
        <position position="485"/>
    </location>
    <ligand>
        <name>Mg(2+)</name>
        <dbReference type="ChEBI" id="CHEBI:18420"/>
    </ligand>
</feature>
<dbReference type="FunFam" id="3.30.1370.10:FF:000001">
    <property type="entry name" value="Polyribonucleotide nucleotidyltransferase"/>
    <property type="match status" value="1"/>
</dbReference>
<keyword evidence="5" id="KW-0963">Cytoplasm</keyword>
<dbReference type="STRING" id="1798657.A2648_00025"/>
<dbReference type="Gene3D" id="3.30.1370.10">
    <property type="entry name" value="K Homology domain, type 1"/>
    <property type="match status" value="1"/>
</dbReference>
<dbReference type="InterPro" id="IPR012162">
    <property type="entry name" value="PNPase"/>
</dbReference>
<keyword evidence="5" id="KW-0479">Metal-binding</keyword>
<dbReference type="InterPro" id="IPR012340">
    <property type="entry name" value="NA-bd_OB-fold"/>
</dbReference>